<organism evidence="1 2">
    <name type="scientific">Thermothielavioides terrestris</name>
    <dbReference type="NCBI Taxonomy" id="2587410"/>
    <lineage>
        <taxon>Eukaryota</taxon>
        <taxon>Fungi</taxon>
        <taxon>Dikarya</taxon>
        <taxon>Ascomycota</taxon>
        <taxon>Pezizomycotina</taxon>
        <taxon>Sordariomycetes</taxon>
        <taxon>Sordariomycetidae</taxon>
        <taxon>Sordariales</taxon>
        <taxon>Chaetomiaceae</taxon>
        <taxon>Thermothielavioides</taxon>
    </lineage>
</organism>
<protein>
    <submittedName>
        <fullName evidence="1">B114a13a-02c2-44f2-8e3a-71c98eeb91be</fullName>
    </submittedName>
</protein>
<dbReference type="EMBL" id="OUUZ01000015">
    <property type="protein sequence ID" value="SPQ25508.1"/>
    <property type="molecule type" value="Genomic_DNA"/>
</dbReference>
<proteinExistence type="predicted"/>
<dbReference type="Proteomes" id="UP000289323">
    <property type="component" value="Unassembled WGS sequence"/>
</dbReference>
<evidence type="ECO:0000313" key="1">
    <source>
        <dbReference type="EMBL" id="SPQ25508.1"/>
    </source>
</evidence>
<dbReference type="AlphaFoldDB" id="A0A3S4ATA4"/>
<gene>
    <name evidence="1" type="ORF">TT172_LOCUS7927</name>
</gene>
<reference evidence="1 2" key="1">
    <citation type="submission" date="2018-04" db="EMBL/GenBank/DDBJ databases">
        <authorList>
            <person name="Huttner S."/>
            <person name="Dainat J."/>
        </authorList>
    </citation>
    <scope>NUCLEOTIDE SEQUENCE [LARGE SCALE GENOMIC DNA]</scope>
</reference>
<name>A0A3S4ATA4_9PEZI</name>
<evidence type="ECO:0000313" key="2">
    <source>
        <dbReference type="Proteomes" id="UP000289323"/>
    </source>
</evidence>
<accession>A0A3S4ATA4</accession>
<sequence length="710" mass="77567">MGATASAIQGRFAGNSNIPKPRFILQVVPNFEIRDVENDPTVARELDAVGFGIISYTWGRFQDKKKRETSPNAPKFDRIDTGPNPIRWDIPKLQDGRFTIEEVRAIVERLNMKYVWWDWACIPQYWNSDGTPDPDPARRGHIIGTLSDDGLKAVSAEEISKQFYIYTLAKKGFIWMHDIRFVATGSPQVTSIQRMLENEQSGRTLENLGAAVAAARQSVQNFRTMKLEDNWLSSMWTFQEGILLNADYVIDPRNNQLLARRAPSQFARIVDRAGNTFRSDACFRDEFTLIDLTARASLLACDIAGFVTKAIETNQAAIAAELQTLHRDLYETGLVGLAVDSPLSLIEAAKARGVRTMSEGDYCVNAILGALRVVLPDDAPDGLGGPDDLNERRRALLATLVDRYNWKMVLLSKPTRGEWDSRFPGEVTAGHGDWLSILQRTWQFSSLGVFITSRVGSQPPPTAGPVAAHVIPDDISVTQLVPYTPNVLLMGAAAIRDHIALPQLRHSRVVEAELGVQPFVAPSDAMVIGPEDASFGNATPLYGFFCYGGLTVTTPASGVAGAGGATTPVVVPEGPAWTACRFYASEALNVPQNPGIYPVKSARCFVKEVDFGVAFRNDTFGANVPVVLLPIEDVSVYSGTIETNDVARVVVVRCVVLTDFRTGPMRGTGSANTRIGGGIFLGIGDFTFPGSPQAVTVKSVLGDGWMIYMY</sequence>